<evidence type="ECO:0000313" key="2">
    <source>
        <dbReference type="EMBL" id="MDQ0376089.1"/>
    </source>
</evidence>
<evidence type="ECO:0000313" key="3">
    <source>
        <dbReference type="Proteomes" id="UP001229651"/>
    </source>
</evidence>
<organism evidence="2 3">
    <name type="scientific">Amycolatopsis thermophila</name>
    <dbReference type="NCBI Taxonomy" id="206084"/>
    <lineage>
        <taxon>Bacteria</taxon>
        <taxon>Bacillati</taxon>
        <taxon>Actinomycetota</taxon>
        <taxon>Actinomycetes</taxon>
        <taxon>Pseudonocardiales</taxon>
        <taxon>Pseudonocardiaceae</taxon>
        <taxon>Amycolatopsis</taxon>
    </lineage>
</organism>
<keyword evidence="3" id="KW-1185">Reference proteome</keyword>
<evidence type="ECO:0008006" key="4">
    <source>
        <dbReference type="Google" id="ProtNLM"/>
    </source>
</evidence>
<protein>
    <recommendedName>
        <fullName evidence="4">Lipoprotein</fullName>
    </recommendedName>
</protein>
<feature type="region of interest" description="Disordered" evidence="1">
    <location>
        <begin position="26"/>
        <end position="68"/>
    </location>
</feature>
<name>A0ABU0ELN1_9PSEU</name>
<reference evidence="2 3" key="1">
    <citation type="submission" date="2023-07" db="EMBL/GenBank/DDBJ databases">
        <title>Sequencing the genomes of 1000 actinobacteria strains.</title>
        <authorList>
            <person name="Klenk H.-P."/>
        </authorList>
    </citation>
    <scope>NUCLEOTIDE SEQUENCE [LARGE SCALE GENOMIC DNA]</scope>
    <source>
        <strain evidence="2 3">DSM 45805</strain>
    </source>
</reference>
<comment type="caution">
    <text evidence="2">The sequence shown here is derived from an EMBL/GenBank/DDBJ whole genome shotgun (WGS) entry which is preliminary data.</text>
</comment>
<sequence>MPGNTVVVVLAAGAAACRPRIDATAAEAVRPAHPGQRGRRVKDDRRRQPAGPAEPGGHGRPVMRRDQA</sequence>
<gene>
    <name evidence="2" type="ORF">FB470_000083</name>
</gene>
<accession>A0ABU0ELN1</accession>
<evidence type="ECO:0000256" key="1">
    <source>
        <dbReference type="SAM" id="MobiDB-lite"/>
    </source>
</evidence>
<dbReference type="EMBL" id="JAUSUT010000001">
    <property type="protein sequence ID" value="MDQ0376089.1"/>
    <property type="molecule type" value="Genomic_DNA"/>
</dbReference>
<proteinExistence type="predicted"/>
<dbReference type="Proteomes" id="UP001229651">
    <property type="component" value="Unassembled WGS sequence"/>
</dbReference>